<dbReference type="SUPFAM" id="SSF52540">
    <property type="entry name" value="P-loop containing nucleoside triphosphate hydrolases"/>
    <property type="match status" value="1"/>
</dbReference>
<protein>
    <submittedName>
        <fullName evidence="1">Sulfotransferase</fullName>
    </submittedName>
</protein>
<organism evidence="1 2">
    <name type="scientific">Microbulbifer salipaludis</name>
    <dbReference type="NCBI Taxonomy" id="187980"/>
    <lineage>
        <taxon>Bacteria</taxon>
        <taxon>Pseudomonadati</taxon>
        <taxon>Pseudomonadota</taxon>
        <taxon>Gammaproteobacteria</taxon>
        <taxon>Cellvibrionales</taxon>
        <taxon>Microbulbiferaceae</taxon>
        <taxon>Microbulbifer</taxon>
    </lineage>
</organism>
<dbReference type="EMBL" id="JAEKJR010000002">
    <property type="protein sequence ID" value="MBN8431781.1"/>
    <property type="molecule type" value="Genomic_DNA"/>
</dbReference>
<gene>
    <name evidence="1" type="ORF">JF535_13055</name>
</gene>
<proteinExistence type="predicted"/>
<dbReference type="Gene3D" id="3.40.50.300">
    <property type="entry name" value="P-loop containing nucleotide triphosphate hydrolases"/>
    <property type="match status" value="1"/>
</dbReference>
<keyword evidence="2" id="KW-1185">Reference proteome</keyword>
<dbReference type="Proteomes" id="UP000664293">
    <property type="component" value="Unassembled WGS sequence"/>
</dbReference>
<accession>A0ABS3E901</accession>
<evidence type="ECO:0000313" key="2">
    <source>
        <dbReference type="Proteomes" id="UP000664293"/>
    </source>
</evidence>
<dbReference type="InterPro" id="IPR027417">
    <property type="entry name" value="P-loop_NTPase"/>
</dbReference>
<sequence length="269" mass="30977">MINMFLNGLEESKEINPIIVCGAARSGTRMVTDLLNEHPEIAVQEEMHAKTIESFFAFLKNVDDVYDHYSERKGRRLDGSWNLSKAAFAHTFFACANKKDCIGTNKSLKFHGIKTPGYERYFEEFESVFSTLLPHYVYCVRPVAKVWRSWRSMGYLSDLEVFKIRYQRSLRQAIKIKASAASRFVLFDLESFVESDNKEQFVHDNLFSRLGFGEKSVRLASISSLPNRNSLKNRGREYVKDEALQEEVALLEGCTKIREFKEKLGLVAV</sequence>
<reference evidence="1 2" key="1">
    <citation type="submission" date="2020-12" db="EMBL/GenBank/DDBJ databases">
        <title>Oil enriched cultivation method for isolating marine PHA-producing bacteria.</title>
        <authorList>
            <person name="Zheng W."/>
            <person name="Yu S."/>
            <person name="Huang Y."/>
        </authorList>
    </citation>
    <scope>NUCLEOTIDE SEQUENCE [LARGE SCALE GENOMIC DNA]</scope>
    <source>
        <strain evidence="1 2">SN0-2</strain>
    </source>
</reference>
<name>A0ABS3E901_9GAMM</name>
<evidence type="ECO:0000313" key="1">
    <source>
        <dbReference type="EMBL" id="MBN8431781.1"/>
    </source>
</evidence>
<dbReference type="Pfam" id="PF13469">
    <property type="entry name" value="Sulfotransfer_3"/>
    <property type="match status" value="1"/>
</dbReference>
<comment type="caution">
    <text evidence="1">The sequence shown here is derived from an EMBL/GenBank/DDBJ whole genome shotgun (WGS) entry which is preliminary data.</text>
</comment>